<proteinExistence type="predicted"/>
<keyword evidence="5" id="KW-0614">Plasmid</keyword>
<feature type="region of interest" description="Disordered" evidence="3">
    <location>
        <begin position="1"/>
        <end position="37"/>
    </location>
</feature>
<dbReference type="InterPro" id="IPR000644">
    <property type="entry name" value="CBS_dom"/>
</dbReference>
<dbReference type="PROSITE" id="PS51371">
    <property type="entry name" value="CBS"/>
    <property type="match status" value="2"/>
</dbReference>
<dbReference type="InterPro" id="IPR044725">
    <property type="entry name" value="CBSX3_CBS_dom"/>
</dbReference>
<dbReference type="Pfam" id="PF00571">
    <property type="entry name" value="CBS"/>
    <property type="match status" value="2"/>
</dbReference>
<sequence>MGNTSLVGNTHLVGAPRSTRAAHSIPPRARTAPAQGGHPMATVAQILKSKPDTTVYTIDASALVYDAMKRMAEKQIGALVVTENGKIVGIVTERDYARKIVLMDRSSKATAVRDIMTRDVRYVRPEDSAQGCMALVTEHRMRHLPVIDGGRLVGMISIGDLVKHIISDQAFTIQQLEFYIRGERA</sequence>
<dbReference type="eggNOG" id="COG0517">
    <property type="taxonomic scope" value="Bacteria"/>
</dbReference>
<name>E5ATN3_MYCRK</name>
<protein>
    <submittedName>
        <fullName evidence="5">CBS domain containing protein</fullName>
    </submittedName>
</protein>
<accession>E5ATN3</accession>
<dbReference type="Gene3D" id="3.10.580.10">
    <property type="entry name" value="CBS-domain"/>
    <property type="match status" value="1"/>
</dbReference>
<evidence type="ECO:0000313" key="6">
    <source>
        <dbReference type="Proteomes" id="UP000007437"/>
    </source>
</evidence>
<dbReference type="HOGENOM" id="CLU_040681_3_2_4"/>
<keyword evidence="1 2" id="KW-0129">CBS domain</keyword>
<dbReference type="EMBL" id="FR687360">
    <property type="protein sequence ID" value="CBW76457.1"/>
    <property type="molecule type" value="Genomic_DNA"/>
</dbReference>
<evidence type="ECO:0000256" key="1">
    <source>
        <dbReference type="ARBA" id="ARBA00023122"/>
    </source>
</evidence>
<gene>
    <name evidence="5" type="ordered locus">RBRH_03992</name>
</gene>
<feature type="domain" description="CBS" evidence="4">
    <location>
        <begin position="51"/>
        <end position="107"/>
    </location>
</feature>
<dbReference type="PANTHER" id="PTHR43080">
    <property type="entry name" value="CBS DOMAIN-CONTAINING PROTEIN CBSX3, MITOCHONDRIAL"/>
    <property type="match status" value="1"/>
</dbReference>
<reference evidence="5 6" key="1">
    <citation type="journal article" date="2011" name="J. Bacteriol.">
        <title>Complete genome sequence of Burkholderia rhizoxinica, an endosymbiont of Rhizopus microsporus.</title>
        <authorList>
            <person name="Lackner G."/>
            <person name="Moebius N."/>
            <person name="Partida-Martinez L."/>
            <person name="Hertweck C."/>
        </authorList>
    </citation>
    <scope>NUCLEOTIDE SEQUENCE [LARGE SCALE GENOMIC DNA]</scope>
    <source>
        <strain evidence="6">DSM 19002 / CIP 109453 / HKI 454</strain>
        <plasmid evidence="5 6">pBRH01</plasmid>
    </source>
</reference>
<geneLocation type="plasmid" evidence="5 6">
    <name>pBRH01</name>
</geneLocation>
<dbReference type="InterPro" id="IPR051257">
    <property type="entry name" value="Diverse_CBS-Domain"/>
</dbReference>
<organism evidence="5 6">
    <name type="scientific">Mycetohabitans rhizoxinica (strain DSM 19002 / CIP 109453 / HKI 454)</name>
    <name type="common">Paraburkholderia rhizoxinica</name>
    <dbReference type="NCBI Taxonomy" id="882378"/>
    <lineage>
        <taxon>Bacteria</taxon>
        <taxon>Pseudomonadati</taxon>
        <taxon>Pseudomonadota</taxon>
        <taxon>Betaproteobacteria</taxon>
        <taxon>Burkholderiales</taxon>
        <taxon>Burkholderiaceae</taxon>
        <taxon>Mycetohabitans</taxon>
    </lineage>
</organism>
<dbReference type="CDD" id="cd04623">
    <property type="entry name" value="CBS_pair_bac_euk"/>
    <property type="match status" value="1"/>
</dbReference>
<evidence type="ECO:0000313" key="5">
    <source>
        <dbReference type="EMBL" id="CBW76457.1"/>
    </source>
</evidence>
<evidence type="ECO:0000256" key="2">
    <source>
        <dbReference type="PROSITE-ProRule" id="PRU00703"/>
    </source>
</evidence>
<evidence type="ECO:0000259" key="4">
    <source>
        <dbReference type="PROSITE" id="PS51371"/>
    </source>
</evidence>
<feature type="domain" description="CBS" evidence="4">
    <location>
        <begin position="116"/>
        <end position="171"/>
    </location>
</feature>
<dbReference type="AlphaFoldDB" id="E5ATN3"/>
<dbReference type="Proteomes" id="UP000007437">
    <property type="component" value="Plasmid pBRH01"/>
</dbReference>
<dbReference type="SMART" id="SM00116">
    <property type="entry name" value="CBS"/>
    <property type="match status" value="2"/>
</dbReference>
<evidence type="ECO:0000256" key="3">
    <source>
        <dbReference type="SAM" id="MobiDB-lite"/>
    </source>
</evidence>
<dbReference type="KEGG" id="brh:RBRH_03992"/>
<dbReference type="SUPFAM" id="SSF54631">
    <property type="entry name" value="CBS-domain pair"/>
    <property type="match status" value="1"/>
</dbReference>
<dbReference type="PANTHER" id="PTHR43080:SF2">
    <property type="entry name" value="CBS DOMAIN-CONTAINING PROTEIN"/>
    <property type="match status" value="1"/>
</dbReference>
<dbReference type="InterPro" id="IPR046342">
    <property type="entry name" value="CBS_dom_sf"/>
</dbReference>